<dbReference type="GO" id="GO:0005829">
    <property type="term" value="C:cytosol"/>
    <property type="evidence" value="ECO:0007669"/>
    <property type="project" value="TreeGrafter"/>
</dbReference>
<sequence length="415" mass="46299">MNASEPFDIEKLFNKIRQLEIHTPQGVSGRLTKESRYVFNYNHVNDDAAVSLVMPVREESYASGDLMSVFAMNRPEGYLRYIIEERLKRLGAPSDMFLLFLAGSNQIGRLTYALPGESLPQSAGEHLKDLLSSPSGALFERLVSQYALGSGISGIQPKALVPISNDSVTCSLAEHTAMPLKTVIVKAEGGDYPGLARNEFFCMSVAKEADFDVPDFWLSDDGLLFVMSRFDRLPDGTALGFEDMAVLTGRTAKEKYEGSYEMIARAVETFAGDDSVAQLRKLFERVVLSCWVRDGDAHLKNFGMLYEHPAAARRFAPVYDVVCTDVYPELDGKLALKLNKSKAFPTKEDIVEYGNRLGLNEDEVVEILGRIEDAYSTVILRCENDPRYQCDSLLADLQKAIERTGLRSQSIHQMR</sequence>
<dbReference type="Proteomes" id="UP000070578">
    <property type="component" value="Unassembled WGS sequence"/>
</dbReference>
<evidence type="ECO:0000256" key="3">
    <source>
        <dbReference type="ARBA" id="ARBA00022777"/>
    </source>
</evidence>
<proteinExistence type="inferred from homology"/>
<reference evidence="6 7" key="2">
    <citation type="submission" date="2016-03" db="EMBL/GenBank/DDBJ databases">
        <title>New uncultured bacterium of the family Gallionellaceae from acid mine drainage: description and reconstruction of genome based on metagenomic analysis of microbial community.</title>
        <authorList>
            <person name="Kadnikov V."/>
            <person name="Ivasenko D."/>
            <person name="Beletsky A."/>
            <person name="Mardanov A."/>
            <person name="Danilova E."/>
            <person name="Pimenov N."/>
            <person name="Karnachuk O."/>
            <person name="Ravin N."/>
        </authorList>
    </citation>
    <scope>NUCLEOTIDE SEQUENCE [LARGE SCALE GENOMIC DNA]</scope>
    <source>
        <strain evidence="6">ShG14-8</strain>
    </source>
</reference>
<name>A0A139BP39_9PROT</name>
<dbReference type="EMBL" id="LSLI01000198">
    <property type="protein sequence ID" value="KXS30573.1"/>
    <property type="molecule type" value="Genomic_DNA"/>
</dbReference>
<reference evidence="6 7" key="1">
    <citation type="submission" date="2016-02" db="EMBL/GenBank/DDBJ databases">
        <authorList>
            <person name="Wen L."/>
            <person name="He K."/>
            <person name="Yang H."/>
        </authorList>
    </citation>
    <scope>NUCLEOTIDE SEQUENCE [LARGE SCALE GENOMIC DNA]</scope>
    <source>
        <strain evidence="6">ShG14-8</strain>
    </source>
</reference>
<organism evidence="6 7">
    <name type="scientific">Candidatus Gallionella acididurans</name>
    <dbReference type="NCBI Taxonomy" id="1796491"/>
    <lineage>
        <taxon>Bacteria</taxon>
        <taxon>Pseudomonadati</taxon>
        <taxon>Pseudomonadota</taxon>
        <taxon>Betaproteobacteria</taxon>
        <taxon>Nitrosomonadales</taxon>
        <taxon>Gallionellaceae</taxon>
        <taxon>Gallionella</taxon>
    </lineage>
</organism>
<evidence type="ECO:0000259" key="5">
    <source>
        <dbReference type="Pfam" id="PF13657"/>
    </source>
</evidence>
<dbReference type="Gene3D" id="1.10.1070.20">
    <property type="match status" value="1"/>
</dbReference>
<dbReference type="PATRIC" id="fig|1796491.3.peg.3629"/>
<evidence type="ECO:0000256" key="2">
    <source>
        <dbReference type="ARBA" id="ARBA00022679"/>
    </source>
</evidence>
<dbReference type="InterPro" id="IPR017508">
    <property type="entry name" value="HipA_N1"/>
</dbReference>
<dbReference type="Pfam" id="PF07804">
    <property type="entry name" value="HipA_C"/>
    <property type="match status" value="1"/>
</dbReference>
<evidence type="ECO:0000313" key="7">
    <source>
        <dbReference type="Proteomes" id="UP000070578"/>
    </source>
</evidence>
<evidence type="ECO:0000313" key="6">
    <source>
        <dbReference type="EMBL" id="KXS30573.1"/>
    </source>
</evidence>
<keyword evidence="3" id="KW-0418">Kinase</keyword>
<accession>A0A139BP39</accession>
<dbReference type="PANTHER" id="PTHR37419">
    <property type="entry name" value="SERINE/THREONINE-PROTEIN KINASE TOXIN HIPA"/>
    <property type="match status" value="1"/>
</dbReference>
<evidence type="ECO:0000259" key="4">
    <source>
        <dbReference type="Pfam" id="PF07804"/>
    </source>
</evidence>
<evidence type="ECO:0008006" key="8">
    <source>
        <dbReference type="Google" id="ProtNLM"/>
    </source>
</evidence>
<evidence type="ECO:0000256" key="1">
    <source>
        <dbReference type="ARBA" id="ARBA00010164"/>
    </source>
</evidence>
<gene>
    <name evidence="6" type="ORF">AWT59_3304</name>
</gene>
<keyword evidence="2" id="KW-0808">Transferase</keyword>
<comment type="similarity">
    <text evidence="1">Belongs to the HipA Ser/Thr kinase family.</text>
</comment>
<comment type="caution">
    <text evidence="6">The sequence shown here is derived from an EMBL/GenBank/DDBJ whole genome shotgun (WGS) entry which is preliminary data.</text>
</comment>
<protein>
    <recommendedName>
        <fullName evidence="8">Phosphatidylinositol kinase</fullName>
    </recommendedName>
</protein>
<dbReference type="InterPro" id="IPR012893">
    <property type="entry name" value="HipA-like_C"/>
</dbReference>
<dbReference type="GO" id="GO:0004674">
    <property type="term" value="F:protein serine/threonine kinase activity"/>
    <property type="evidence" value="ECO:0007669"/>
    <property type="project" value="TreeGrafter"/>
</dbReference>
<dbReference type="PANTHER" id="PTHR37419:SF1">
    <property type="entry name" value="SERINE_THREONINE-PROTEIN KINASE TOXIN HIPA"/>
    <property type="match status" value="1"/>
</dbReference>
<dbReference type="Pfam" id="PF13657">
    <property type="entry name" value="Couple_hipA"/>
    <property type="match status" value="1"/>
</dbReference>
<feature type="domain" description="HipA-like C-terminal" evidence="4">
    <location>
        <begin position="151"/>
        <end position="374"/>
    </location>
</feature>
<dbReference type="InterPro" id="IPR052028">
    <property type="entry name" value="HipA_Ser/Thr_kinase"/>
</dbReference>
<dbReference type="AlphaFoldDB" id="A0A139BP39"/>
<feature type="domain" description="HipA N-terminal subdomain 1" evidence="5">
    <location>
        <begin position="19"/>
        <end position="112"/>
    </location>
</feature>